<accession>A0A834TRI4</accession>
<organism evidence="3 4">
    <name type="scientific">Senna tora</name>
    <dbReference type="NCBI Taxonomy" id="362788"/>
    <lineage>
        <taxon>Eukaryota</taxon>
        <taxon>Viridiplantae</taxon>
        <taxon>Streptophyta</taxon>
        <taxon>Embryophyta</taxon>
        <taxon>Tracheophyta</taxon>
        <taxon>Spermatophyta</taxon>
        <taxon>Magnoliopsida</taxon>
        <taxon>eudicotyledons</taxon>
        <taxon>Gunneridae</taxon>
        <taxon>Pentapetalae</taxon>
        <taxon>rosids</taxon>
        <taxon>fabids</taxon>
        <taxon>Fabales</taxon>
        <taxon>Fabaceae</taxon>
        <taxon>Caesalpinioideae</taxon>
        <taxon>Cassia clade</taxon>
        <taxon>Senna</taxon>
    </lineage>
</organism>
<evidence type="ECO:0000313" key="4">
    <source>
        <dbReference type="Proteomes" id="UP000634136"/>
    </source>
</evidence>
<dbReference type="PANTHER" id="PTHR31973:SF187">
    <property type="entry name" value="MUTATOR TRANSPOSASE MUDRA PROTEIN"/>
    <property type="match status" value="1"/>
</dbReference>
<feature type="region of interest" description="Disordered" evidence="1">
    <location>
        <begin position="1"/>
        <end position="22"/>
    </location>
</feature>
<dbReference type="Proteomes" id="UP000634136">
    <property type="component" value="Unassembled WGS sequence"/>
</dbReference>
<dbReference type="EMBL" id="JAAIUW010000006">
    <property type="protein sequence ID" value="KAF7826419.1"/>
    <property type="molecule type" value="Genomic_DNA"/>
</dbReference>
<sequence length="311" mass="35773">MDDDAHQECTTNTGAIDLEEVDMTSCKFPDSDAEEPDLFFADGGAGKRVPQYNRGEHTDGVAEQSVSLDGSSDDEANKRPRFKSFNEATDFKRPIHLKLLLEGELWWELLTTVSKDEYENMYPVAYAVVESQCKDSWQWFLDLLFTDIGTPKEGRWVIMSDIQKGLQPVLESVGCDHRVCVRHLYANFKKLYKDKSLKDGLWNVCKATTMHGYKHHMSVLKSLHVDAHNWLTKYLPNTWSKHTFSPRSKCDILQNNIAETFNSFILDARDKPIITLFEMIRRLLMQRFVVKKEGMENYRGQICPSSVTISS</sequence>
<evidence type="ECO:0000259" key="2">
    <source>
        <dbReference type="Pfam" id="PF10551"/>
    </source>
</evidence>
<name>A0A834TRI4_9FABA</name>
<protein>
    <recommendedName>
        <fullName evidence="2">MULE transposase domain-containing protein</fullName>
    </recommendedName>
</protein>
<proteinExistence type="predicted"/>
<feature type="region of interest" description="Disordered" evidence="1">
    <location>
        <begin position="37"/>
        <end position="80"/>
    </location>
</feature>
<feature type="domain" description="MULE transposase" evidence="2">
    <location>
        <begin position="108"/>
        <end position="187"/>
    </location>
</feature>
<dbReference type="OrthoDB" id="1646772at2759"/>
<gene>
    <name evidence="3" type="ORF">G2W53_017583</name>
</gene>
<dbReference type="PANTHER" id="PTHR31973">
    <property type="entry name" value="POLYPROTEIN, PUTATIVE-RELATED"/>
    <property type="match status" value="1"/>
</dbReference>
<evidence type="ECO:0000313" key="3">
    <source>
        <dbReference type="EMBL" id="KAF7826419.1"/>
    </source>
</evidence>
<dbReference type="AlphaFoldDB" id="A0A834TRI4"/>
<reference evidence="3" key="1">
    <citation type="submission" date="2020-09" db="EMBL/GenBank/DDBJ databases">
        <title>Genome-Enabled Discovery of Anthraquinone Biosynthesis in Senna tora.</title>
        <authorList>
            <person name="Kang S.-H."/>
            <person name="Pandey R.P."/>
            <person name="Lee C.-M."/>
            <person name="Sim J.-S."/>
            <person name="Jeong J.-T."/>
            <person name="Choi B.-S."/>
            <person name="Jung M."/>
            <person name="Ginzburg D."/>
            <person name="Zhao K."/>
            <person name="Won S.Y."/>
            <person name="Oh T.-J."/>
            <person name="Yu Y."/>
            <person name="Kim N.-H."/>
            <person name="Lee O.R."/>
            <person name="Lee T.-H."/>
            <person name="Bashyal P."/>
            <person name="Kim T.-S."/>
            <person name="Lee W.-H."/>
            <person name="Kawkins C."/>
            <person name="Kim C.-K."/>
            <person name="Kim J.S."/>
            <person name="Ahn B.O."/>
            <person name="Rhee S.Y."/>
            <person name="Sohng J.K."/>
        </authorList>
    </citation>
    <scope>NUCLEOTIDE SEQUENCE</scope>
    <source>
        <tissue evidence="3">Leaf</tissue>
    </source>
</reference>
<evidence type="ECO:0000256" key="1">
    <source>
        <dbReference type="SAM" id="MobiDB-lite"/>
    </source>
</evidence>
<comment type="caution">
    <text evidence="3">The sequence shown here is derived from an EMBL/GenBank/DDBJ whole genome shotgun (WGS) entry which is preliminary data.</text>
</comment>
<dbReference type="InterPro" id="IPR018289">
    <property type="entry name" value="MULE_transposase_dom"/>
</dbReference>
<keyword evidence="4" id="KW-1185">Reference proteome</keyword>
<dbReference type="Pfam" id="PF10551">
    <property type="entry name" value="MULE"/>
    <property type="match status" value="1"/>
</dbReference>